<evidence type="ECO:0000256" key="6">
    <source>
        <dbReference type="PROSITE-ProRule" id="PRU00581"/>
    </source>
</evidence>
<dbReference type="PANTHER" id="PTHR22776">
    <property type="entry name" value="MARVEL-CONTAINING POTENTIAL LIPID RAFT-ASSOCIATED PROTEIN"/>
    <property type="match status" value="1"/>
</dbReference>
<feature type="domain" description="MARVEL" evidence="8">
    <location>
        <begin position="34"/>
        <end position="171"/>
    </location>
</feature>
<evidence type="ECO:0000256" key="3">
    <source>
        <dbReference type="ARBA" id="ARBA00022989"/>
    </source>
</evidence>
<keyword evidence="2 6" id="KW-0812">Transmembrane</keyword>
<keyword evidence="3 7" id="KW-1133">Transmembrane helix</keyword>
<reference evidence="9" key="2">
    <citation type="submission" date="2025-09" db="UniProtKB">
        <authorList>
            <consortium name="Ensembl"/>
        </authorList>
    </citation>
    <scope>IDENTIFICATION</scope>
</reference>
<feature type="transmembrane region" description="Helical" evidence="7">
    <location>
        <begin position="69"/>
        <end position="92"/>
    </location>
</feature>
<feature type="transmembrane region" description="Helical" evidence="7">
    <location>
        <begin position="145"/>
        <end position="168"/>
    </location>
</feature>
<dbReference type="STRING" id="32507.ENSNBRP00000024324"/>
<dbReference type="GO" id="GO:0030100">
    <property type="term" value="P:regulation of endocytosis"/>
    <property type="evidence" value="ECO:0007669"/>
    <property type="project" value="Ensembl"/>
</dbReference>
<sequence>MRAGKEGRLVCFVQYLQESVSLTFKIPVKTACPPQCHRQSVVLIWTSVFGLLHWALIAGSYVVGGAYGWVLFVAITLWILTTVLFFVILFGVTQKLPAVPWPLTVSLTFTTNVTSALKCVSVKNFRRLLCCLASLRRCNRVSSHFLSLQFFGAAVTLVYAASAFFSYLDWKGDGGNAATNTVPT</sequence>
<dbReference type="GeneTree" id="ENSGT00940000156011"/>
<dbReference type="PANTHER" id="PTHR22776:SF9">
    <property type="entry name" value="PLASMOLIPIN"/>
    <property type="match status" value="1"/>
</dbReference>
<protein>
    <submittedName>
        <fullName evidence="9">Plasmolipin</fullName>
    </submittedName>
</protein>
<dbReference type="Bgee" id="ENSNBRG00000018599">
    <property type="expression patterns" value="Expressed in liver"/>
</dbReference>
<keyword evidence="10" id="KW-1185">Reference proteome</keyword>
<evidence type="ECO:0000256" key="4">
    <source>
        <dbReference type="ARBA" id="ARBA00023136"/>
    </source>
</evidence>
<dbReference type="GO" id="GO:0042552">
    <property type="term" value="P:myelination"/>
    <property type="evidence" value="ECO:0007669"/>
    <property type="project" value="TreeGrafter"/>
</dbReference>
<dbReference type="Ensembl" id="ENSNBRT00000024962.1">
    <property type="protein sequence ID" value="ENSNBRP00000024324.1"/>
    <property type="gene ID" value="ENSNBRG00000018599.1"/>
</dbReference>
<evidence type="ECO:0000256" key="5">
    <source>
        <dbReference type="ARBA" id="ARBA00034721"/>
    </source>
</evidence>
<dbReference type="GO" id="GO:0019911">
    <property type="term" value="F:structural constituent of myelin sheath"/>
    <property type="evidence" value="ECO:0007669"/>
    <property type="project" value="TreeGrafter"/>
</dbReference>
<dbReference type="AlphaFoldDB" id="A0A3Q4N121"/>
<organism evidence="9 10">
    <name type="scientific">Neolamprologus brichardi</name>
    <name type="common">Fairy cichlid</name>
    <name type="synonym">Lamprologus brichardi</name>
    <dbReference type="NCBI Taxonomy" id="32507"/>
    <lineage>
        <taxon>Eukaryota</taxon>
        <taxon>Metazoa</taxon>
        <taxon>Chordata</taxon>
        <taxon>Craniata</taxon>
        <taxon>Vertebrata</taxon>
        <taxon>Euteleostomi</taxon>
        <taxon>Actinopterygii</taxon>
        <taxon>Neopterygii</taxon>
        <taxon>Teleostei</taxon>
        <taxon>Neoteleostei</taxon>
        <taxon>Acanthomorphata</taxon>
        <taxon>Ovalentaria</taxon>
        <taxon>Cichlomorphae</taxon>
        <taxon>Cichliformes</taxon>
        <taxon>Cichlidae</taxon>
        <taxon>African cichlids</taxon>
        <taxon>Pseudocrenilabrinae</taxon>
        <taxon>Lamprologini</taxon>
        <taxon>Neolamprologus</taxon>
    </lineage>
</organism>
<evidence type="ECO:0000256" key="2">
    <source>
        <dbReference type="ARBA" id="ARBA00022692"/>
    </source>
</evidence>
<evidence type="ECO:0000313" key="9">
    <source>
        <dbReference type="Ensembl" id="ENSNBRP00000024324.1"/>
    </source>
</evidence>
<evidence type="ECO:0000259" key="8">
    <source>
        <dbReference type="PROSITE" id="PS51225"/>
    </source>
</evidence>
<comment type="subcellular location">
    <subcellularLocation>
        <location evidence="1">Membrane</location>
        <topology evidence="1">Multi-pass membrane protein</topology>
    </subcellularLocation>
</comment>
<dbReference type="InterPro" id="IPR050578">
    <property type="entry name" value="MARVEL-CKLF_proteins"/>
</dbReference>
<evidence type="ECO:0000256" key="1">
    <source>
        <dbReference type="ARBA" id="ARBA00004141"/>
    </source>
</evidence>
<proteinExistence type="inferred from homology"/>
<name>A0A3Q4N121_NEOBR</name>
<dbReference type="GO" id="GO:0016324">
    <property type="term" value="C:apical plasma membrane"/>
    <property type="evidence" value="ECO:0007669"/>
    <property type="project" value="Ensembl"/>
</dbReference>
<feature type="transmembrane region" description="Helical" evidence="7">
    <location>
        <begin position="42"/>
        <end position="63"/>
    </location>
</feature>
<dbReference type="InterPro" id="IPR008253">
    <property type="entry name" value="Marvel"/>
</dbReference>
<dbReference type="GO" id="GO:0005768">
    <property type="term" value="C:endosome"/>
    <property type="evidence" value="ECO:0007669"/>
    <property type="project" value="Ensembl"/>
</dbReference>
<evidence type="ECO:0000313" key="10">
    <source>
        <dbReference type="Proteomes" id="UP000261580"/>
    </source>
</evidence>
<dbReference type="PROSITE" id="PS51225">
    <property type="entry name" value="MARVEL"/>
    <property type="match status" value="1"/>
</dbReference>
<dbReference type="GO" id="GO:0048546">
    <property type="term" value="P:digestive tract morphogenesis"/>
    <property type="evidence" value="ECO:0007669"/>
    <property type="project" value="Ensembl"/>
</dbReference>
<evidence type="ECO:0000256" key="7">
    <source>
        <dbReference type="SAM" id="Phobius"/>
    </source>
</evidence>
<accession>A0A3Q4N121</accession>
<reference evidence="9" key="1">
    <citation type="submission" date="2025-08" db="UniProtKB">
        <authorList>
            <consortium name="Ensembl"/>
        </authorList>
    </citation>
    <scope>IDENTIFICATION</scope>
</reference>
<keyword evidence="4 6" id="KW-0472">Membrane</keyword>
<dbReference type="Proteomes" id="UP000261580">
    <property type="component" value="Unassembled WGS sequence"/>
</dbReference>
<comment type="similarity">
    <text evidence="5">Belongs to the MAL family.</text>
</comment>